<evidence type="ECO:0000256" key="1">
    <source>
        <dbReference type="SAM" id="Coils"/>
    </source>
</evidence>
<evidence type="ECO:0000256" key="2">
    <source>
        <dbReference type="SAM" id="MobiDB-lite"/>
    </source>
</evidence>
<feature type="compositionally biased region" description="Basic and acidic residues" evidence="2">
    <location>
        <begin position="432"/>
        <end position="456"/>
    </location>
</feature>
<feature type="region of interest" description="Disordered" evidence="2">
    <location>
        <begin position="306"/>
        <end position="328"/>
    </location>
</feature>
<evidence type="ECO:0000313" key="4">
    <source>
        <dbReference type="EMBL" id="VEL28156.1"/>
    </source>
</evidence>
<dbReference type="AlphaFoldDB" id="A0A3S5ATN1"/>
<keyword evidence="5" id="KW-1185">Reference proteome</keyword>
<dbReference type="EMBL" id="CAAALY010092767">
    <property type="protein sequence ID" value="VEL28156.1"/>
    <property type="molecule type" value="Genomic_DNA"/>
</dbReference>
<reference evidence="4" key="1">
    <citation type="submission" date="2018-11" db="EMBL/GenBank/DDBJ databases">
        <authorList>
            <consortium name="Pathogen Informatics"/>
        </authorList>
    </citation>
    <scope>NUCLEOTIDE SEQUENCE</scope>
</reference>
<evidence type="ECO:0000313" key="5">
    <source>
        <dbReference type="Proteomes" id="UP000784294"/>
    </source>
</evidence>
<organism evidence="4 5">
    <name type="scientific">Protopolystoma xenopodis</name>
    <dbReference type="NCBI Taxonomy" id="117903"/>
    <lineage>
        <taxon>Eukaryota</taxon>
        <taxon>Metazoa</taxon>
        <taxon>Spiralia</taxon>
        <taxon>Lophotrochozoa</taxon>
        <taxon>Platyhelminthes</taxon>
        <taxon>Monogenea</taxon>
        <taxon>Polyopisthocotylea</taxon>
        <taxon>Polystomatidea</taxon>
        <taxon>Polystomatidae</taxon>
        <taxon>Protopolystoma</taxon>
    </lineage>
</organism>
<accession>A0A3S5ATN1</accession>
<dbReference type="OrthoDB" id="6250330at2759"/>
<evidence type="ECO:0000259" key="3">
    <source>
        <dbReference type="Pfam" id="PF19014"/>
    </source>
</evidence>
<protein>
    <recommendedName>
        <fullName evidence="3">DUF5743 domain-containing protein</fullName>
    </recommendedName>
</protein>
<feature type="non-terminal residue" evidence="4">
    <location>
        <position position="465"/>
    </location>
</feature>
<feature type="region of interest" description="Disordered" evidence="2">
    <location>
        <begin position="413"/>
        <end position="465"/>
    </location>
</feature>
<feature type="region of interest" description="Disordered" evidence="2">
    <location>
        <begin position="360"/>
        <end position="379"/>
    </location>
</feature>
<name>A0A3S5ATN1_9PLAT</name>
<gene>
    <name evidence="4" type="ORF">PXEA_LOCUS21596</name>
</gene>
<feature type="compositionally biased region" description="Basic and acidic residues" evidence="2">
    <location>
        <begin position="310"/>
        <end position="322"/>
    </location>
</feature>
<dbReference type="Pfam" id="PF19014">
    <property type="entry name" value="DUF5743"/>
    <property type="match status" value="1"/>
</dbReference>
<feature type="coiled-coil region" evidence="1">
    <location>
        <begin position="17"/>
        <end position="44"/>
    </location>
</feature>
<feature type="domain" description="DUF5743" evidence="3">
    <location>
        <begin position="6"/>
        <end position="293"/>
    </location>
</feature>
<feature type="coiled-coil region" evidence="1">
    <location>
        <begin position="235"/>
        <end position="276"/>
    </location>
</feature>
<dbReference type="InterPro" id="IPR044041">
    <property type="entry name" value="DUF5743"/>
</dbReference>
<proteinExistence type="predicted"/>
<feature type="compositionally biased region" description="Polar residues" evidence="2">
    <location>
        <begin position="367"/>
        <end position="378"/>
    </location>
</feature>
<sequence length="465" mass="52201">MEEYRRLVGEQNRLITKEFVQEQLQIGEDEISELKLELTNSEHRLAGRLRHNELLADHLASLGYGSLETGGSARHAALVRSPQMRKAMLAQRQGASDLVGLTGGAGAGCVGEEARFGSKMIDNIALAIAEIHREVRLKVKPLLEYYRDLFYLQLHFSLILGQVCNYCMPLVTENIGLIDRIFFWSERPEFDLVRRSGDISDRLKEVYTRGQAVLSVLTESVRFLKSKVDLQKSLEARFRERLDEQQQLKDKVLREIHSTKQNMDLLEEENDRLVGSLVKLDPSFVDSRHFAELADGSGLNLNKYRAAGRKASEPRSIHESPKEASSAIVGQTQHNAAASVDNSNSNNNNEQLQQTEADGAISPAVNLHTNNNKATSMSEGVRCRGTKMVTLSPMRGGEEEREEDEATSLLLTTTEKMTDDSSHHGLLSSRMDSVDEEKKEKKEEDRLSELRARDRLGGCLNSEPR</sequence>
<comment type="caution">
    <text evidence="4">The sequence shown here is derived from an EMBL/GenBank/DDBJ whole genome shotgun (WGS) entry which is preliminary data.</text>
</comment>
<dbReference type="Proteomes" id="UP000784294">
    <property type="component" value="Unassembled WGS sequence"/>
</dbReference>
<keyword evidence="1" id="KW-0175">Coiled coil</keyword>